<evidence type="ECO:0000313" key="2">
    <source>
        <dbReference type="EMBL" id="GLC23510.1"/>
    </source>
</evidence>
<dbReference type="AlphaFoldDB" id="A0AA37PZ07"/>
<evidence type="ECO:0000313" key="3">
    <source>
        <dbReference type="Proteomes" id="UP001161325"/>
    </source>
</evidence>
<organism evidence="2 3">
    <name type="scientific">Roseisolibacter agri</name>
    <dbReference type="NCBI Taxonomy" id="2014610"/>
    <lineage>
        <taxon>Bacteria</taxon>
        <taxon>Pseudomonadati</taxon>
        <taxon>Gemmatimonadota</taxon>
        <taxon>Gemmatimonadia</taxon>
        <taxon>Gemmatimonadales</taxon>
        <taxon>Gemmatimonadaceae</taxon>
        <taxon>Roseisolibacter</taxon>
    </lineage>
</organism>
<name>A0AA37PZ07_9BACT</name>
<reference evidence="2" key="1">
    <citation type="submission" date="2022-08" db="EMBL/GenBank/DDBJ databases">
        <title>Draft genome sequencing of Roseisolibacter agri AW1220.</title>
        <authorList>
            <person name="Tobiishi Y."/>
            <person name="Tonouchi A."/>
        </authorList>
    </citation>
    <scope>NUCLEOTIDE SEQUENCE</scope>
    <source>
        <strain evidence="2">AW1220</strain>
    </source>
</reference>
<dbReference type="Proteomes" id="UP001161325">
    <property type="component" value="Unassembled WGS sequence"/>
</dbReference>
<gene>
    <name evidence="2" type="ORF">rosag_00230</name>
</gene>
<dbReference type="EMBL" id="BRXS01000001">
    <property type="protein sequence ID" value="GLC23510.1"/>
    <property type="molecule type" value="Genomic_DNA"/>
</dbReference>
<feature type="signal peptide" evidence="1">
    <location>
        <begin position="1"/>
        <end position="31"/>
    </location>
</feature>
<proteinExistence type="predicted"/>
<sequence length="179" mass="18845">MKHRLILGAAIAAAIALAVAPLALTAQSSPAARRTAAGLSGYTLSMADLRKFGVTMQEIGAAIRANPQLEQRFTSTMDESVEQIATRLGGVAQFRPAFAKSGMTPRQFAVTQFTLLGAGMAVGMPKGAKSPEQLVKAMGIDPANVAFMRQHGAEVQALFRQMRASSDEGGDDEKAEPAR</sequence>
<dbReference type="RefSeq" id="WP_284347947.1">
    <property type="nucleotide sequence ID" value="NZ_BRXS01000001.1"/>
</dbReference>
<keyword evidence="3" id="KW-1185">Reference proteome</keyword>
<keyword evidence="1" id="KW-0732">Signal</keyword>
<protein>
    <submittedName>
        <fullName evidence="2">Uncharacterized protein</fullName>
    </submittedName>
</protein>
<evidence type="ECO:0000256" key="1">
    <source>
        <dbReference type="SAM" id="SignalP"/>
    </source>
</evidence>
<comment type="caution">
    <text evidence="2">The sequence shown here is derived from an EMBL/GenBank/DDBJ whole genome shotgun (WGS) entry which is preliminary data.</text>
</comment>
<accession>A0AA37PZ07</accession>
<feature type="chain" id="PRO_5041407366" evidence="1">
    <location>
        <begin position="32"/>
        <end position="179"/>
    </location>
</feature>